<gene>
    <name evidence="2" type="ORF">QYF49_18470</name>
</gene>
<dbReference type="PANTHER" id="PTHR10404">
    <property type="entry name" value="N-ACETYLATED-ALPHA-LINKED ACIDIC DIPEPTIDASE"/>
    <property type="match status" value="1"/>
</dbReference>
<comment type="caution">
    <text evidence="2">The sequence shown here is derived from an EMBL/GenBank/DDBJ whole genome shotgun (WGS) entry which is preliminary data.</text>
</comment>
<dbReference type="Gene3D" id="3.40.630.10">
    <property type="entry name" value="Zn peptidases"/>
    <property type="match status" value="1"/>
</dbReference>
<dbReference type="Gene3D" id="3.50.30.30">
    <property type="match status" value="1"/>
</dbReference>
<dbReference type="RefSeq" id="WP_290401084.1">
    <property type="nucleotide sequence ID" value="NZ_JAUHLN010000004.1"/>
</dbReference>
<evidence type="ECO:0000313" key="3">
    <source>
        <dbReference type="Proteomes" id="UP001168694"/>
    </source>
</evidence>
<dbReference type="Proteomes" id="UP001168694">
    <property type="component" value="Unassembled WGS sequence"/>
</dbReference>
<feature type="domain" description="Peptidase M28" evidence="1">
    <location>
        <begin position="222"/>
        <end position="408"/>
    </location>
</feature>
<name>A0ABT8EAP4_9BACL</name>
<dbReference type="Pfam" id="PF04389">
    <property type="entry name" value="Peptidase_M28"/>
    <property type="match status" value="1"/>
</dbReference>
<dbReference type="InterPro" id="IPR039373">
    <property type="entry name" value="Peptidase_M28B"/>
</dbReference>
<protein>
    <submittedName>
        <fullName evidence="2">M28 family peptidase</fullName>
    </submittedName>
</protein>
<dbReference type="SUPFAM" id="SSF53187">
    <property type="entry name" value="Zn-dependent exopeptidases"/>
    <property type="match status" value="1"/>
</dbReference>
<dbReference type="SUPFAM" id="SSF52025">
    <property type="entry name" value="PA domain"/>
    <property type="match status" value="1"/>
</dbReference>
<sequence length="566" mass="64905">MEKHTLFNLIDEKQLDRHVQTLTQWDRLSGEKEAEQAADYIAEQLKQYEIQYECHQFDGYFSDPIQGQVTAISSENFNIRAKARSYSLHCPEGIKGDVFYDIYSEKPDSGKHPGDQYTNLKGKIVVSWNYYEDYVKKIESAGAVGLIHIWPSPEKVIHEETVGTVWGTPTIENADQLTKIPVVGITYDDGIHLIKQIQKEDIKVILKTEIQTGIKRVSLPMAAIPGKTDQYILISGHYDSWHKGATDNAGGNALLLELARIFSSMSEKLTRGIKFAWWPGHSNGRYAGSAWYCDQFWHEINENCIAHINVDFPGTKGGINVLPRSSSIEDRSLLDDIILYFTGKKPNHFAFLPRGADQSFWGTNIPLHYQLKYEPNEVDKLYQTPGGNWWWHTEEDSYDKVDLELLARDSKIHTSLVLELCNLDVLPLNLIDFVKNSSRIIGDIDRCSDEQFDFTPVYKMLDRLSEKVTALSKKERVKVEDYNRLLKTVGGTLNRLMFSCSSKYEFDNTFPFQPFPGLSKAKNIFSSSVSPEEFLFTITYFVRQRNRIVNEVKDLCLIIDDYLRSN</sequence>
<accession>A0ABT8EAP4</accession>
<dbReference type="PANTHER" id="PTHR10404:SF46">
    <property type="entry name" value="VACUOLAR PROTEIN SORTING-ASSOCIATED PROTEIN 70"/>
    <property type="match status" value="1"/>
</dbReference>
<proteinExistence type="predicted"/>
<keyword evidence="3" id="KW-1185">Reference proteome</keyword>
<reference evidence="2" key="1">
    <citation type="submission" date="2023-06" db="EMBL/GenBank/DDBJ databases">
        <title>Draft Genome Sequences of Representative Paenibacillus Polymyxa, Bacillus cereus, Fictibacillus sp., and Brevibacillus agri Strains Isolated from Amazonian Dark Earth.</title>
        <authorList>
            <person name="Pellegrinetti T.A."/>
            <person name="Cunha I.C.M."/>
            <person name="Chaves M.G."/>
            <person name="Freitas A.S."/>
            <person name="Silva A.V.R."/>
            <person name="Tsai S.M."/>
            <person name="Mendes L.W."/>
        </authorList>
    </citation>
    <scope>NUCLEOTIDE SEQUENCE</scope>
    <source>
        <strain evidence="2">CENA-BCM004</strain>
    </source>
</reference>
<dbReference type="InterPro" id="IPR007484">
    <property type="entry name" value="Peptidase_M28"/>
</dbReference>
<dbReference type="InterPro" id="IPR046450">
    <property type="entry name" value="PA_dom_sf"/>
</dbReference>
<evidence type="ECO:0000259" key="1">
    <source>
        <dbReference type="Pfam" id="PF04389"/>
    </source>
</evidence>
<dbReference type="EMBL" id="JAUHLN010000004">
    <property type="protein sequence ID" value="MDN4074960.1"/>
    <property type="molecule type" value="Genomic_DNA"/>
</dbReference>
<organism evidence="2 3">
    <name type="scientific">Fictibacillus terranigra</name>
    <dbReference type="NCBI Taxonomy" id="3058424"/>
    <lineage>
        <taxon>Bacteria</taxon>
        <taxon>Bacillati</taxon>
        <taxon>Bacillota</taxon>
        <taxon>Bacilli</taxon>
        <taxon>Bacillales</taxon>
        <taxon>Fictibacillaceae</taxon>
        <taxon>Fictibacillus</taxon>
    </lineage>
</organism>
<evidence type="ECO:0000313" key="2">
    <source>
        <dbReference type="EMBL" id="MDN4074960.1"/>
    </source>
</evidence>